<name>A0A316DXB4_9FLAO</name>
<dbReference type="Proteomes" id="UP000245667">
    <property type="component" value="Unassembled WGS sequence"/>
</dbReference>
<organism evidence="1 2">
    <name type="scientific">Maribacter polysiphoniae</name>
    <dbReference type="NCBI Taxonomy" id="429344"/>
    <lineage>
        <taxon>Bacteria</taxon>
        <taxon>Pseudomonadati</taxon>
        <taxon>Bacteroidota</taxon>
        <taxon>Flavobacteriia</taxon>
        <taxon>Flavobacteriales</taxon>
        <taxon>Flavobacteriaceae</taxon>
        <taxon>Maribacter</taxon>
    </lineage>
</organism>
<proteinExistence type="predicted"/>
<dbReference type="EMBL" id="QGGQ01000006">
    <property type="protein sequence ID" value="PWK22741.1"/>
    <property type="molecule type" value="Genomic_DNA"/>
</dbReference>
<evidence type="ECO:0000313" key="2">
    <source>
        <dbReference type="Proteomes" id="UP000245667"/>
    </source>
</evidence>
<reference evidence="1 2" key="1">
    <citation type="submission" date="2018-05" db="EMBL/GenBank/DDBJ databases">
        <title>Genomic Encyclopedia of Archaeal and Bacterial Type Strains, Phase II (KMG-II): from individual species to whole genera.</title>
        <authorList>
            <person name="Goeker M."/>
        </authorList>
    </citation>
    <scope>NUCLEOTIDE SEQUENCE [LARGE SCALE GENOMIC DNA]</scope>
    <source>
        <strain evidence="1 2">DSM 23514</strain>
    </source>
</reference>
<comment type="caution">
    <text evidence="1">The sequence shown here is derived from an EMBL/GenBank/DDBJ whole genome shotgun (WGS) entry which is preliminary data.</text>
</comment>
<dbReference type="AlphaFoldDB" id="A0A316DXB4"/>
<sequence length="55" mass="6399">MELGEGLWFYTWNDYLNNLMLYEGAFVVFSGLKLIGSWRQSDDVIPWGLPDCKPL</sequence>
<protein>
    <submittedName>
        <fullName evidence="1">Uncharacterized protein</fullName>
    </submittedName>
</protein>
<gene>
    <name evidence="1" type="ORF">LX92_02678</name>
</gene>
<evidence type="ECO:0000313" key="1">
    <source>
        <dbReference type="EMBL" id="PWK22741.1"/>
    </source>
</evidence>
<accession>A0A316DXB4</accession>